<dbReference type="HOGENOM" id="CLU_2942150_0_0_1"/>
<dbReference type="InParanoid" id="B0D7H9"/>
<dbReference type="AlphaFoldDB" id="B0D7H9"/>
<dbReference type="EMBL" id="DS547099">
    <property type="protein sequence ID" value="EDR09398.1"/>
    <property type="molecule type" value="Genomic_DNA"/>
</dbReference>
<accession>B0D7H9</accession>
<keyword evidence="2" id="KW-1185">Reference proteome</keyword>
<reference evidence="1 2" key="1">
    <citation type="journal article" date="2008" name="Nature">
        <title>The genome of Laccaria bicolor provides insights into mycorrhizal symbiosis.</title>
        <authorList>
            <person name="Martin F."/>
            <person name="Aerts A."/>
            <person name="Ahren D."/>
            <person name="Brun A."/>
            <person name="Danchin E.G.J."/>
            <person name="Duchaussoy F."/>
            <person name="Gibon J."/>
            <person name="Kohler A."/>
            <person name="Lindquist E."/>
            <person name="Pereda V."/>
            <person name="Salamov A."/>
            <person name="Shapiro H.J."/>
            <person name="Wuyts J."/>
            <person name="Blaudez D."/>
            <person name="Buee M."/>
            <person name="Brokstein P."/>
            <person name="Canbaeck B."/>
            <person name="Cohen D."/>
            <person name="Courty P.E."/>
            <person name="Coutinho P.M."/>
            <person name="Delaruelle C."/>
            <person name="Detter J.C."/>
            <person name="Deveau A."/>
            <person name="DiFazio S."/>
            <person name="Duplessis S."/>
            <person name="Fraissinet-Tachet L."/>
            <person name="Lucic E."/>
            <person name="Frey-Klett P."/>
            <person name="Fourrey C."/>
            <person name="Feussner I."/>
            <person name="Gay G."/>
            <person name="Grimwood J."/>
            <person name="Hoegger P.J."/>
            <person name="Jain P."/>
            <person name="Kilaru S."/>
            <person name="Labbe J."/>
            <person name="Lin Y.C."/>
            <person name="Legue V."/>
            <person name="Le Tacon F."/>
            <person name="Marmeisse R."/>
            <person name="Melayah D."/>
            <person name="Montanini B."/>
            <person name="Muratet M."/>
            <person name="Nehls U."/>
            <person name="Niculita-Hirzel H."/>
            <person name="Oudot-Le Secq M.P."/>
            <person name="Peter M."/>
            <person name="Quesneville H."/>
            <person name="Rajashekar B."/>
            <person name="Reich M."/>
            <person name="Rouhier N."/>
            <person name="Schmutz J."/>
            <person name="Yin T."/>
            <person name="Chalot M."/>
            <person name="Henrissat B."/>
            <person name="Kuees U."/>
            <person name="Lucas S."/>
            <person name="Van de Peer Y."/>
            <person name="Podila G.K."/>
            <person name="Polle A."/>
            <person name="Pukkila P.J."/>
            <person name="Richardson P.M."/>
            <person name="Rouze P."/>
            <person name="Sanders I.R."/>
            <person name="Stajich J.E."/>
            <person name="Tunlid A."/>
            <person name="Tuskan G."/>
            <person name="Grigoriev I.V."/>
        </authorList>
    </citation>
    <scope>NUCLEOTIDE SEQUENCE [LARGE SCALE GENOMIC DNA]</scope>
    <source>
        <strain evidence="2">S238N-H82 / ATCC MYA-4686</strain>
    </source>
</reference>
<evidence type="ECO:0000313" key="2">
    <source>
        <dbReference type="Proteomes" id="UP000001194"/>
    </source>
</evidence>
<gene>
    <name evidence="1" type="ORF">LACBIDRAFT_318945</name>
</gene>
<dbReference type="Proteomes" id="UP000001194">
    <property type="component" value="Unassembled WGS sequence"/>
</dbReference>
<proteinExistence type="predicted"/>
<dbReference type="RefSeq" id="XP_001879747.1">
    <property type="nucleotide sequence ID" value="XM_001879712.1"/>
</dbReference>
<name>B0D7H9_LACBS</name>
<sequence>MSSAQIVKSRMVRIELCEILVPFFFQISISSLSTLDLGTHFIPTVCRSLNNQVADHIGFL</sequence>
<dbReference type="KEGG" id="lbc:LACBIDRAFT_318945"/>
<dbReference type="GeneID" id="6075233"/>
<protein>
    <submittedName>
        <fullName evidence="1">Predicted protein</fullName>
    </submittedName>
</protein>
<evidence type="ECO:0000313" key="1">
    <source>
        <dbReference type="EMBL" id="EDR09398.1"/>
    </source>
</evidence>
<organism evidence="2">
    <name type="scientific">Laccaria bicolor (strain S238N-H82 / ATCC MYA-4686)</name>
    <name type="common">Bicoloured deceiver</name>
    <name type="synonym">Laccaria laccata var. bicolor</name>
    <dbReference type="NCBI Taxonomy" id="486041"/>
    <lineage>
        <taxon>Eukaryota</taxon>
        <taxon>Fungi</taxon>
        <taxon>Dikarya</taxon>
        <taxon>Basidiomycota</taxon>
        <taxon>Agaricomycotina</taxon>
        <taxon>Agaricomycetes</taxon>
        <taxon>Agaricomycetidae</taxon>
        <taxon>Agaricales</taxon>
        <taxon>Agaricineae</taxon>
        <taxon>Hydnangiaceae</taxon>
        <taxon>Laccaria</taxon>
    </lineage>
</organism>